<evidence type="ECO:0000259" key="12">
    <source>
        <dbReference type="Pfam" id="PF00912"/>
    </source>
</evidence>
<accession>A0A538U9X7</accession>
<reference evidence="13 14" key="1">
    <citation type="journal article" date="2019" name="Nat. Microbiol.">
        <title>Mediterranean grassland soil C-N compound turnover is dependent on rainfall and depth, and is mediated by genomically divergent microorganisms.</title>
        <authorList>
            <person name="Diamond S."/>
            <person name="Andeer P.F."/>
            <person name="Li Z."/>
            <person name="Crits-Christoph A."/>
            <person name="Burstein D."/>
            <person name="Anantharaman K."/>
            <person name="Lane K.R."/>
            <person name="Thomas B.C."/>
            <person name="Pan C."/>
            <person name="Northen T.R."/>
            <person name="Banfield J.F."/>
        </authorList>
    </citation>
    <scope>NUCLEOTIDE SEQUENCE [LARGE SCALE GENOMIC DNA]</scope>
    <source>
        <strain evidence="13">WS_11</strain>
    </source>
</reference>
<comment type="caution">
    <text evidence="13">The sequence shown here is derived from an EMBL/GenBank/DDBJ whole genome shotgun (WGS) entry which is preliminary data.</text>
</comment>
<keyword evidence="3" id="KW-0328">Glycosyltransferase</keyword>
<dbReference type="GO" id="GO:0009274">
    <property type="term" value="C:peptidoglycan-based cell wall"/>
    <property type="evidence" value="ECO:0007669"/>
    <property type="project" value="InterPro"/>
</dbReference>
<protein>
    <recommendedName>
        <fullName evidence="12">Glycosyl transferase family 51 domain-containing protein</fullName>
    </recommendedName>
</protein>
<dbReference type="Gene3D" id="1.10.3810.10">
    <property type="entry name" value="Biosynthetic peptidoglycan transglycosylase-like"/>
    <property type="match status" value="1"/>
</dbReference>
<feature type="domain" description="Glycosyl transferase family 51" evidence="12">
    <location>
        <begin position="392"/>
        <end position="542"/>
    </location>
</feature>
<evidence type="ECO:0000256" key="4">
    <source>
        <dbReference type="ARBA" id="ARBA00022679"/>
    </source>
</evidence>
<keyword evidence="10" id="KW-0961">Cell wall biogenesis/degradation</keyword>
<evidence type="ECO:0000256" key="2">
    <source>
        <dbReference type="ARBA" id="ARBA00022519"/>
    </source>
</evidence>
<sequence>MTVSRWHASRVWLAAAALVVLALAVAGPLARRAVGSRVRALAATRGLAVDWQALAVGPAPQAAFRELTITRRADGDTLLSVRTLEVGLDPWSLLLLHPRVGRVMVAHARARLAARPSADADSLEAEEPPEPGSRPGDRERAERLRGAARSLVRLLAAPARRLPRLSLSDVAITTGPREDDAEPGAGLTLRWLDLAPSAHGVRLAAAGALLGERAVPFEASFAYEHDDRLSGGVRFDIPSVPGARPEPLRITVDGALTQERRLGRVLLADSTRVTVGTVRFRLGGAFERSGPRVRLVAAADSLTAAQWRASLPAAVLGPLAGLVVRGWYAQRVSLDLDLERPDSVAFAADVTPHGLRIDAAASRLDLLSLDQPFTARIHLPHDRIVERDLSPANPHYRPLAAVDSLLVNAVVTNEDGAFFRHRGFNTEAVRGAIAANARAGSYRRGAGTITMQLARNLYLGHARTLSRKAQEVVLAWVLEHLTWLTKERMLEIYLNIIEWGPDVHGADEAAHYYFGHDAGRLTVDEALFLATVVPAPTKWRYRLEADGTLRPFERAQMHFIGRAMIARGRLAPEALPPAEALHIDLRGAARDVVFPPTEAHADTIPS</sequence>
<evidence type="ECO:0000256" key="9">
    <source>
        <dbReference type="ARBA" id="ARBA00023136"/>
    </source>
</evidence>
<evidence type="ECO:0000256" key="7">
    <source>
        <dbReference type="ARBA" id="ARBA00022984"/>
    </source>
</evidence>
<name>A0A538U9X7_UNCEI</name>
<gene>
    <name evidence="13" type="ORF">E6K81_07100</name>
</gene>
<evidence type="ECO:0000256" key="3">
    <source>
        <dbReference type="ARBA" id="ARBA00022676"/>
    </source>
</evidence>
<proteinExistence type="predicted"/>
<dbReference type="InterPro" id="IPR036950">
    <property type="entry name" value="PBP_transglycosylase"/>
</dbReference>
<keyword evidence="4" id="KW-0808">Transferase</keyword>
<dbReference type="GO" id="GO:0009252">
    <property type="term" value="P:peptidoglycan biosynthetic process"/>
    <property type="evidence" value="ECO:0007669"/>
    <property type="project" value="UniProtKB-KW"/>
</dbReference>
<keyword evidence="5" id="KW-0812">Transmembrane</keyword>
<keyword evidence="9" id="KW-0472">Membrane</keyword>
<dbReference type="InterPro" id="IPR001264">
    <property type="entry name" value="Glyco_trans_51"/>
</dbReference>
<evidence type="ECO:0000256" key="6">
    <source>
        <dbReference type="ARBA" id="ARBA00022960"/>
    </source>
</evidence>
<keyword evidence="7" id="KW-0573">Peptidoglycan synthesis</keyword>
<evidence type="ECO:0000256" key="8">
    <source>
        <dbReference type="ARBA" id="ARBA00022989"/>
    </source>
</evidence>
<dbReference type="EMBL" id="VBPB01000104">
    <property type="protein sequence ID" value="TMQ72529.1"/>
    <property type="molecule type" value="Genomic_DNA"/>
</dbReference>
<dbReference type="AlphaFoldDB" id="A0A538U9X7"/>
<dbReference type="GO" id="GO:0016763">
    <property type="term" value="F:pentosyltransferase activity"/>
    <property type="evidence" value="ECO:0007669"/>
    <property type="project" value="InterPro"/>
</dbReference>
<keyword evidence="2" id="KW-0997">Cell inner membrane</keyword>
<evidence type="ECO:0000313" key="13">
    <source>
        <dbReference type="EMBL" id="TMQ72529.1"/>
    </source>
</evidence>
<dbReference type="PANTHER" id="PTHR30400:SF0">
    <property type="entry name" value="BIOSYNTHETIC PEPTIDOGLYCAN TRANSGLYCOSYLASE"/>
    <property type="match status" value="1"/>
</dbReference>
<dbReference type="GO" id="GO:0071555">
    <property type="term" value="P:cell wall organization"/>
    <property type="evidence" value="ECO:0007669"/>
    <property type="project" value="UniProtKB-KW"/>
</dbReference>
<dbReference type="GO" id="GO:0008360">
    <property type="term" value="P:regulation of cell shape"/>
    <property type="evidence" value="ECO:0007669"/>
    <property type="project" value="UniProtKB-KW"/>
</dbReference>
<dbReference type="InterPro" id="IPR011812">
    <property type="entry name" value="Pep_trsgly"/>
</dbReference>
<keyword evidence="8" id="KW-1133">Transmembrane helix</keyword>
<keyword evidence="1" id="KW-1003">Cell membrane</keyword>
<evidence type="ECO:0000256" key="1">
    <source>
        <dbReference type="ARBA" id="ARBA00022475"/>
    </source>
</evidence>
<dbReference type="Pfam" id="PF00912">
    <property type="entry name" value="Transgly"/>
    <property type="match status" value="1"/>
</dbReference>
<keyword evidence="6" id="KW-0133">Cell shape</keyword>
<organism evidence="13 14">
    <name type="scientific">Eiseniibacteriota bacterium</name>
    <dbReference type="NCBI Taxonomy" id="2212470"/>
    <lineage>
        <taxon>Bacteria</taxon>
        <taxon>Candidatus Eiseniibacteriota</taxon>
    </lineage>
</organism>
<evidence type="ECO:0000256" key="11">
    <source>
        <dbReference type="SAM" id="MobiDB-lite"/>
    </source>
</evidence>
<dbReference type="InterPro" id="IPR023346">
    <property type="entry name" value="Lysozyme-like_dom_sf"/>
</dbReference>
<evidence type="ECO:0000256" key="10">
    <source>
        <dbReference type="ARBA" id="ARBA00023316"/>
    </source>
</evidence>
<feature type="region of interest" description="Disordered" evidence="11">
    <location>
        <begin position="116"/>
        <end position="140"/>
    </location>
</feature>
<dbReference type="SUPFAM" id="SSF53955">
    <property type="entry name" value="Lysozyme-like"/>
    <property type="match status" value="1"/>
</dbReference>
<evidence type="ECO:0000256" key="5">
    <source>
        <dbReference type="ARBA" id="ARBA00022692"/>
    </source>
</evidence>
<evidence type="ECO:0000313" key="14">
    <source>
        <dbReference type="Proteomes" id="UP000319771"/>
    </source>
</evidence>
<dbReference type="Proteomes" id="UP000319771">
    <property type="component" value="Unassembled WGS sequence"/>
</dbReference>
<dbReference type="GO" id="GO:0016020">
    <property type="term" value="C:membrane"/>
    <property type="evidence" value="ECO:0007669"/>
    <property type="project" value="InterPro"/>
</dbReference>
<dbReference type="PANTHER" id="PTHR30400">
    <property type="entry name" value="MONOFUNCTIONAL BIOSYNTHETIC PEPTIDOGLYCAN TRANSGLYCOSYLASE"/>
    <property type="match status" value="1"/>
</dbReference>